<feature type="chain" id="PRO_5045120352" evidence="8">
    <location>
        <begin position="21"/>
        <end position="982"/>
    </location>
</feature>
<evidence type="ECO:0000259" key="9">
    <source>
        <dbReference type="Pfam" id="PF07715"/>
    </source>
</evidence>
<dbReference type="Gene3D" id="2.170.130.10">
    <property type="entry name" value="TonB-dependent receptor, plug domain"/>
    <property type="match status" value="1"/>
</dbReference>
<evidence type="ECO:0000256" key="7">
    <source>
        <dbReference type="PROSITE-ProRule" id="PRU01360"/>
    </source>
</evidence>
<dbReference type="InterPro" id="IPR036942">
    <property type="entry name" value="Beta-barrel_TonB_sf"/>
</dbReference>
<keyword evidence="2 7" id="KW-0813">Transport</keyword>
<keyword evidence="11" id="KW-1185">Reference proteome</keyword>
<dbReference type="SUPFAM" id="SSF56935">
    <property type="entry name" value="Porins"/>
    <property type="match status" value="1"/>
</dbReference>
<dbReference type="InterPro" id="IPR012910">
    <property type="entry name" value="Plug_dom"/>
</dbReference>
<evidence type="ECO:0000256" key="3">
    <source>
        <dbReference type="ARBA" id="ARBA00022452"/>
    </source>
</evidence>
<gene>
    <name evidence="10" type="ORF">GCM10023143_18940</name>
</gene>
<dbReference type="Gene3D" id="2.40.170.20">
    <property type="entry name" value="TonB-dependent receptor, beta-barrel domain"/>
    <property type="match status" value="1"/>
</dbReference>
<keyword evidence="4 7" id="KW-0812">Transmembrane</keyword>
<evidence type="ECO:0000313" key="10">
    <source>
        <dbReference type="EMBL" id="GAA4310455.1"/>
    </source>
</evidence>
<feature type="signal peptide" evidence="8">
    <location>
        <begin position="1"/>
        <end position="20"/>
    </location>
</feature>
<keyword evidence="3 7" id="KW-1134">Transmembrane beta strand</keyword>
<dbReference type="NCBIfam" id="TIGR04056">
    <property type="entry name" value="OMP_RagA_SusC"/>
    <property type="match status" value="1"/>
</dbReference>
<organism evidence="10 11">
    <name type="scientific">Compostibacter hankyongensis</name>
    <dbReference type="NCBI Taxonomy" id="1007089"/>
    <lineage>
        <taxon>Bacteria</taxon>
        <taxon>Pseudomonadati</taxon>
        <taxon>Bacteroidota</taxon>
        <taxon>Chitinophagia</taxon>
        <taxon>Chitinophagales</taxon>
        <taxon>Chitinophagaceae</taxon>
        <taxon>Compostibacter</taxon>
    </lineage>
</organism>
<reference evidence="11" key="1">
    <citation type="journal article" date="2019" name="Int. J. Syst. Evol. Microbiol.">
        <title>The Global Catalogue of Microorganisms (GCM) 10K type strain sequencing project: providing services to taxonomists for standard genome sequencing and annotation.</title>
        <authorList>
            <consortium name="The Broad Institute Genomics Platform"/>
            <consortium name="The Broad Institute Genome Sequencing Center for Infectious Disease"/>
            <person name="Wu L."/>
            <person name="Ma J."/>
        </authorList>
    </citation>
    <scope>NUCLEOTIDE SEQUENCE [LARGE SCALE GENOMIC DNA]</scope>
    <source>
        <strain evidence="11">JCM 17664</strain>
    </source>
</reference>
<keyword evidence="6 7" id="KW-0998">Cell outer membrane</keyword>
<dbReference type="Pfam" id="PF07715">
    <property type="entry name" value="Plug"/>
    <property type="match status" value="1"/>
</dbReference>
<dbReference type="InterPro" id="IPR037066">
    <property type="entry name" value="Plug_dom_sf"/>
</dbReference>
<comment type="caution">
    <text evidence="10">The sequence shown here is derived from an EMBL/GenBank/DDBJ whole genome shotgun (WGS) entry which is preliminary data.</text>
</comment>
<evidence type="ECO:0000256" key="6">
    <source>
        <dbReference type="ARBA" id="ARBA00023237"/>
    </source>
</evidence>
<comment type="similarity">
    <text evidence="7">Belongs to the TonB-dependent receptor family.</text>
</comment>
<proteinExistence type="inferred from homology"/>
<feature type="domain" description="TonB-dependent receptor plug" evidence="9">
    <location>
        <begin position="60"/>
        <end position="193"/>
    </location>
</feature>
<name>A0ABP8FT17_9BACT</name>
<dbReference type="RefSeq" id="WP_344978575.1">
    <property type="nucleotide sequence ID" value="NZ_BAABFN010000004.1"/>
</dbReference>
<dbReference type="Proteomes" id="UP001501207">
    <property type="component" value="Unassembled WGS sequence"/>
</dbReference>
<keyword evidence="5 7" id="KW-0472">Membrane</keyword>
<accession>A0ABP8FT17</accession>
<evidence type="ECO:0000256" key="2">
    <source>
        <dbReference type="ARBA" id="ARBA00022448"/>
    </source>
</evidence>
<dbReference type="InterPro" id="IPR039426">
    <property type="entry name" value="TonB-dep_rcpt-like"/>
</dbReference>
<sequence length="982" mass="111125">MKQKLLLLIFFTAEIGSAGAQGVLYKKTDTVSAAGTAAQQAEQAAPADTIGFVPYNALMRNSSGAVSLIPARDAEISPYADINQALIGKATGVEVRIPSAEPGKRNAAFIRGLSSLMLDNADVMNGQPTYVVDGIPLILDHPFAYDIQRFGVNRLGTEINLLSFLNINDIQSIEVLKDFEATAKYGPLAANGVVNITTYGPRAGKLRVSVNSYVGYALSPDISTTNAAYERDFRLPFYQQYASTGQWQNFPAYLADSTRPEYYGAADWDDLYYRNAWSDGIQAAISGGGRLANFRFSIGQLSDQGVADGTGMNRYNVNFGINIMPVKDLLITTRISAATINRTRNHFLRDRISDEDYVIDLETPPSPNKAILQQYYDYLADGIDDNKDNTIQVMANAQYTFSDKWKLNSRFGIDYVQNFRDLFIPSTLGDGNNFASNFQGLNKRLVWDNSLEYHEDIRDAHHFGVTLGMYTQWDKWSYNYGKAYKGKSDYIKVYEQFNNSNNYQLTANYKDILQSNLASFYANLDYNFKEKYFLSFYLREDGSSDIPAENKWLFSPTVSAAWELSHEKFLSLPSWVNKLNLRASWGLVGKRLPYDYYNAGPVYDVNIGWNGTPNVSTYDAYPVLNASYGLGYITEGIQWPVVEQGNIGLQAGFFDKRLRLQVDFYAKTYRDLLLKVPVMEEHGYTGVVKNGMDIRNRGYEVSLEGDILQKKDFQWTAGFSAYANSNTLMALPGGAHDITIGDRHLVVGKPVDDYWVLVNDGIYRSDEDVPVDPATKEKMSYQGLALRAGDPRWRDLNGDYVIDERDRVLKGSLSPDIAGSFTQTFQYRNMTLGFLFNYAFGREVINQALADRFDFANREGADDLTGVKEVTYWQQREEDYESIPQYNPWSPVQPYQANQTLFLQDASFIKLRTVSFSYDFRGKWMKKAGIERFRLYATADNLWTRTPYKGGDPEAVSYFGYDEGDYNWGFPKRFVLGFNFRF</sequence>
<evidence type="ECO:0000313" key="11">
    <source>
        <dbReference type="Proteomes" id="UP001501207"/>
    </source>
</evidence>
<protein>
    <submittedName>
        <fullName evidence="10">SusC/RagA family TonB-linked outer membrane protein</fullName>
    </submittedName>
</protein>
<dbReference type="InterPro" id="IPR023996">
    <property type="entry name" value="TonB-dep_OMP_SusC/RagA"/>
</dbReference>
<dbReference type="EMBL" id="BAABFN010000004">
    <property type="protein sequence ID" value="GAA4310455.1"/>
    <property type="molecule type" value="Genomic_DNA"/>
</dbReference>
<keyword evidence="8" id="KW-0732">Signal</keyword>
<dbReference type="PROSITE" id="PS52016">
    <property type="entry name" value="TONB_DEPENDENT_REC_3"/>
    <property type="match status" value="1"/>
</dbReference>
<comment type="subcellular location">
    <subcellularLocation>
        <location evidence="1 7">Cell outer membrane</location>
        <topology evidence="1 7">Multi-pass membrane protein</topology>
    </subcellularLocation>
</comment>
<evidence type="ECO:0000256" key="1">
    <source>
        <dbReference type="ARBA" id="ARBA00004571"/>
    </source>
</evidence>
<evidence type="ECO:0000256" key="5">
    <source>
        <dbReference type="ARBA" id="ARBA00023136"/>
    </source>
</evidence>
<evidence type="ECO:0000256" key="8">
    <source>
        <dbReference type="SAM" id="SignalP"/>
    </source>
</evidence>
<evidence type="ECO:0000256" key="4">
    <source>
        <dbReference type="ARBA" id="ARBA00022692"/>
    </source>
</evidence>